<keyword evidence="1" id="KW-1185">Reference proteome</keyword>
<proteinExistence type="predicted"/>
<dbReference type="AlphaFoldDB" id="A0A5S6QAU7"/>
<accession>A0A5S6QAU7</accession>
<reference evidence="2" key="1">
    <citation type="submission" date="2019-12" db="UniProtKB">
        <authorList>
            <consortium name="WormBaseParasite"/>
        </authorList>
    </citation>
    <scope>IDENTIFICATION</scope>
</reference>
<organism evidence="1 2">
    <name type="scientific">Trichuris muris</name>
    <name type="common">Mouse whipworm</name>
    <dbReference type="NCBI Taxonomy" id="70415"/>
    <lineage>
        <taxon>Eukaryota</taxon>
        <taxon>Metazoa</taxon>
        <taxon>Ecdysozoa</taxon>
        <taxon>Nematoda</taxon>
        <taxon>Enoplea</taxon>
        <taxon>Dorylaimia</taxon>
        <taxon>Trichinellida</taxon>
        <taxon>Trichuridae</taxon>
        <taxon>Trichuris</taxon>
    </lineage>
</organism>
<protein>
    <submittedName>
        <fullName evidence="2">Uncharacterized protein</fullName>
    </submittedName>
</protein>
<evidence type="ECO:0000313" key="2">
    <source>
        <dbReference type="WBParaSite" id="TMUE_1000004087.1"/>
    </source>
</evidence>
<evidence type="ECO:0000313" key="1">
    <source>
        <dbReference type="Proteomes" id="UP000046395"/>
    </source>
</evidence>
<name>A0A5S6QAU7_TRIMR</name>
<sequence length="66" mass="7675">MMRKRSVGGYRRILAAVIDLELSRLRCFVFSAKESNENEFQQISNRTSLSCTPFHISNLSDCFRMI</sequence>
<dbReference type="Proteomes" id="UP000046395">
    <property type="component" value="Unassembled WGS sequence"/>
</dbReference>
<dbReference type="WBParaSite" id="TMUE_1000004087.1">
    <property type="protein sequence ID" value="TMUE_1000004087.1"/>
    <property type="gene ID" value="WBGene00298856"/>
</dbReference>